<gene>
    <name evidence="7" type="ORF">BP6252_07787</name>
</gene>
<dbReference type="Pfam" id="PF13664">
    <property type="entry name" value="DUF4149"/>
    <property type="match status" value="1"/>
</dbReference>
<feature type="transmembrane region" description="Helical" evidence="5">
    <location>
        <begin position="15"/>
        <end position="40"/>
    </location>
</feature>
<keyword evidence="3 5" id="KW-1133">Transmembrane helix</keyword>
<proteinExistence type="predicted"/>
<evidence type="ECO:0000313" key="8">
    <source>
        <dbReference type="Proteomes" id="UP000256645"/>
    </source>
</evidence>
<comment type="caution">
    <text evidence="7">The sequence shown here is derived from an EMBL/GenBank/DDBJ whole genome shotgun (WGS) entry which is preliminary data.</text>
</comment>
<protein>
    <recommendedName>
        <fullName evidence="6">TMEM205-like domain-containing protein</fullName>
    </recommendedName>
</protein>
<keyword evidence="4 5" id="KW-0472">Membrane</keyword>
<dbReference type="PANTHER" id="PTHR23241">
    <property type="entry name" value="LATE EMBRYOGENESIS ABUNDANT PLANTS LEA-RELATED"/>
    <property type="match status" value="1"/>
</dbReference>
<dbReference type="GO" id="GO:0016020">
    <property type="term" value="C:membrane"/>
    <property type="evidence" value="ECO:0007669"/>
    <property type="project" value="UniProtKB-SubCell"/>
</dbReference>
<evidence type="ECO:0000256" key="1">
    <source>
        <dbReference type="ARBA" id="ARBA00004370"/>
    </source>
</evidence>
<dbReference type="Proteomes" id="UP000256645">
    <property type="component" value="Unassembled WGS sequence"/>
</dbReference>
<evidence type="ECO:0000313" key="7">
    <source>
        <dbReference type="EMBL" id="RDW71224.1"/>
    </source>
</evidence>
<keyword evidence="8" id="KW-1185">Reference proteome</keyword>
<feature type="transmembrane region" description="Helical" evidence="5">
    <location>
        <begin position="93"/>
        <end position="116"/>
    </location>
</feature>
<dbReference type="PANTHER" id="PTHR23241:SF106">
    <property type="entry name" value="DUF4149 DOMAIN-CONTAINING PROTEIN"/>
    <property type="match status" value="1"/>
</dbReference>
<keyword evidence="2 5" id="KW-0812">Transmembrane</keyword>
<evidence type="ECO:0000256" key="4">
    <source>
        <dbReference type="ARBA" id="ARBA00023136"/>
    </source>
</evidence>
<name>A0A3D8RBI4_9HELO</name>
<feature type="transmembrane region" description="Helical" evidence="5">
    <location>
        <begin position="152"/>
        <end position="175"/>
    </location>
</feature>
<accession>A0A3D8RBI4</accession>
<dbReference type="OrthoDB" id="1641132at2759"/>
<organism evidence="7 8">
    <name type="scientific">Coleophoma cylindrospora</name>
    <dbReference type="NCBI Taxonomy" id="1849047"/>
    <lineage>
        <taxon>Eukaryota</taxon>
        <taxon>Fungi</taxon>
        <taxon>Dikarya</taxon>
        <taxon>Ascomycota</taxon>
        <taxon>Pezizomycotina</taxon>
        <taxon>Leotiomycetes</taxon>
        <taxon>Helotiales</taxon>
        <taxon>Dermateaceae</taxon>
        <taxon>Coleophoma</taxon>
    </lineage>
</organism>
<feature type="transmembrane region" description="Helical" evidence="5">
    <location>
        <begin position="52"/>
        <end position="73"/>
    </location>
</feature>
<dbReference type="InterPro" id="IPR053009">
    <property type="entry name" value="Xanthocillin_Biosynth-Assoc"/>
</dbReference>
<comment type="subcellular location">
    <subcellularLocation>
        <location evidence="1">Membrane</location>
    </subcellularLocation>
</comment>
<dbReference type="InterPro" id="IPR025423">
    <property type="entry name" value="TMEM205-like"/>
</dbReference>
<sequence length="182" mass="19885">MPDLSIFKTPSPYHLLAYGTLLGTQVFQTFVGGIVAYQVLPRPQFASLQQNLFPIYFSMQTALPAVLALTYPGSLLTGTASGLKGTFQEINRWSVLLPVATMILTSLVNFAVVGPATTKIMRERKHQETRDGKKSYDPAPHSKEMIALNKSFGSMHGISSLLNMAGFIATVWYGVTLSSRVV</sequence>
<reference evidence="7 8" key="1">
    <citation type="journal article" date="2018" name="IMA Fungus">
        <title>IMA Genome-F 9: Draft genome sequence of Annulohypoxylon stygium, Aspergillus mulundensis, Berkeleyomyces basicola (syn. Thielaviopsis basicola), Ceratocystis smalleyi, two Cercospora beticola strains, Coleophoma cylindrospora, Fusarium fracticaudum, Phialophora cf. hyalina, and Morchella septimelata.</title>
        <authorList>
            <person name="Wingfield B.D."/>
            <person name="Bills G.F."/>
            <person name="Dong Y."/>
            <person name="Huang W."/>
            <person name="Nel W.J."/>
            <person name="Swalarsk-Parry B.S."/>
            <person name="Vaghefi N."/>
            <person name="Wilken P.M."/>
            <person name="An Z."/>
            <person name="de Beer Z.W."/>
            <person name="De Vos L."/>
            <person name="Chen L."/>
            <person name="Duong T.A."/>
            <person name="Gao Y."/>
            <person name="Hammerbacher A."/>
            <person name="Kikkert J.R."/>
            <person name="Li Y."/>
            <person name="Li H."/>
            <person name="Li K."/>
            <person name="Li Q."/>
            <person name="Liu X."/>
            <person name="Ma X."/>
            <person name="Naidoo K."/>
            <person name="Pethybridge S.J."/>
            <person name="Sun J."/>
            <person name="Steenkamp E.T."/>
            <person name="van der Nest M.A."/>
            <person name="van Wyk S."/>
            <person name="Wingfield M.J."/>
            <person name="Xiong C."/>
            <person name="Yue Q."/>
            <person name="Zhang X."/>
        </authorList>
    </citation>
    <scope>NUCLEOTIDE SEQUENCE [LARGE SCALE GENOMIC DNA]</scope>
    <source>
        <strain evidence="7 8">BP6252</strain>
    </source>
</reference>
<evidence type="ECO:0000256" key="5">
    <source>
        <dbReference type="SAM" id="Phobius"/>
    </source>
</evidence>
<evidence type="ECO:0000259" key="6">
    <source>
        <dbReference type="Pfam" id="PF13664"/>
    </source>
</evidence>
<feature type="domain" description="TMEM205-like" evidence="6">
    <location>
        <begin position="16"/>
        <end position="126"/>
    </location>
</feature>
<evidence type="ECO:0000256" key="2">
    <source>
        <dbReference type="ARBA" id="ARBA00022692"/>
    </source>
</evidence>
<evidence type="ECO:0000256" key="3">
    <source>
        <dbReference type="ARBA" id="ARBA00022989"/>
    </source>
</evidence>
<dbReference type="EMBL" id="PDLM01000008">
    <property type="protein sequence ID" value="RDW71224.1"/>
    <property type="molecule type" value="Genomic_DNA"/>
</dbReference>
<dbReference type="AlphaFoldDB" id="A0A3D8RBI4"/>